<sequence length="419" mass="46827">MIDSIVTTQAAVPSSLARYFFFKLLERVSFGELRVVERLADGEEQLTVVGASTDQSTEAVTLTILDDRCYGMIMLGGVNGAAEAFMSGFWTTDDLVALMQLMLRNRTAMDSMDSLFSKFSRKSAEIWHAMRKNTLSGSRKNISAHYDLGNDFFRLFLDERLMYSSAFFAQPALSHAEASAKLSEASTAKLDKICRALDLKPNDHLVEIGTGWGSMAVYAAKHFGCRVTTTTISNEQFLAAKALVAEAGLEDRVVVLCEDYRDLTGSYNKLVSVEMVEAVGHQFIDGYFACIEKLLKPGGTAVLQAITIEDWRYEAAVHSVDFIKRYIFPGSFIPCPSVLINSAAAAGLRLQRFDDFGLSYAATIQAWTYRFRNALDDVRSQGFDERFIRMWFFYLAYCEGGFRERSISVAHLTWEKPAS</sequence>
<evidence type="ECO:0000256" key="2">
    <source>
        <dbReference type="ARBA" id="ARBA00022603"/>
    </source>
</evidence>
<organism evidence="6 7">
    <name type="scientific">Allohahella marinimesophila</name>
    <dbReference type="NCBI Taxonomy" id="1054972"/>
    <lineage>
        <taxon>Bacteria</taxon>
        <taxon>Pseudomonadati</taxon>
        <taxon>Pseudomonadota</taxon>
        <taxon>Gammaproteobacteria</taxon>
        <taxon>Oceanospirillales</taxon>
        <taxon>Hahellaceae</taxon>
        <taxon>Allohahella</taxon>
    </lineage>
</organism>
<proteinExistence type="inferred from homology"/>
<evidence type="ECO:0000256" key="5">
    <source>
        <dbReference type="ARBA" id="ARBA00023098"/>
    </source>
</evidence>
<dbReference type="PANTHER" id="PTHR43667:SF2">
    <property type="entry name" value="FATTY ACID C-METHYL TRANSFERASE"/>
    <property type="match status" value="1"/>
</dbReference>
<accession>A0ABP7PEG9</accession>
<evidence type="ECO:0000313" key="6">
    <source>
        <dbReference type="EMBL" id="GAA3963840.1"/>
    </source>
</evidence>
<dbReference type="InterPro" id="IPR003333">
    <property type="entry name" value="CMAS"/>
</dbReference>
<dbReference type="EMBL" id="BAABBO010000009">
    <property type="protein sequence ID" value="GAA3963840.1"/>
    <property type="molecule type" value="Genomic_DNA"/>
</dbReference>
<evidence type="ECO:0000256" key="4">
    <source>
        <dbReference type="ARBA" id="ARBA00022691"/>
    </source>
</evidence>
<dbReference type="InterPro" id="IPR050723">
    <property type="entry name" value="CFA/CMAS"/>
</dbReference>
<dbReference type="PIRSF" id="PIRSF003085">
    <property type="entry name" value="CMAS"/>
    <property type="match status" value="1"/>
</dbReference>
<dbReference type="InterPro" id="IPR029063">
    <property type="entry name" value="SAM-dependent_MTases_sf"/>
</dbReference>
<dbReference type="CDD" id="cd02440">
    <property type="entry name" value="AdoMet_MTases"/>
    <property type="match status" value="1"/>
</dbReference>
<dbReference type="Proteomes" id="UP001501337">
    <property type="component" value="Unassembled WGS sequence"/>
</dbReference>
<evidence type="ECO:0000313" key="7">
    <source>
        <dbReference type="Proteomes" id="UP001501337"/>
    </source>
</evidence>
<name>A0ABP7PEG9_9GAMM</name>
<evidence type="ECO:0000256" key="3">
    <source>
        <dbReference type="ARBA" id="ARBA00022679"/>
    </source>
</evidence>
<reference evidence="7" key="1">
    <citation type="journal article" date="2019" name="Int. J. Syst. Evol. Microbiol.">
        <title>The Global Catalogue of Microorganisms (GCM) 10K type strain sequencing project: providing services to taxonomists for standard genome sequencing and annotation.</title>
        <authorList>
            <consortium name="The Broad Institute Genomics Platform"/>
            <consortium name="The Broad Institute Genome Sequencing Center for Infectious Disease"/>
            <person name="Wu L."/>
            <person name="Ma J."/>
        </authorList>
    </citation>
    <scope>NUCLEOTIDE SEQUENCE [LARGE SCALE GENOMIC DNA]</scope>
    <source>
        <strain evidence="7">JCM 17555</strain>
    </source>
</reference>
<dbReference type="Pfam" id="PF02353">
    <property type="entry name" value="CMAS"/>
    <property type="match status" value="1"/>
</dbReference>
<keyword evidence="4" id="KW-0949">S-adenosyl-L-methionine</keyword>
<dbReference type="Gene3D" id="3.40.50.150">
    <property type="entry name" value="Vaccinia Virus protein VP39"/>
    <property type="match status" value="1"/>
</dbReference>
<keyword evidence="7" id="KW-1185">Reference proteome</keyword>
<comment type="caution">
    <text evidence="6">The sequence shown here is derived from an EMBL/GenBank/DDBJ whole genome shotgun (WGS) entry which is preliminary data.</text>
</comment>
<dbReference type="SUPFAM" id="SSF53335">
    <property type="entry name" value="S-adenosyl-L-methionine-dependent methyltransferases"/>
    <property type="match status" value="1"/>
</dbReference>
<dbReference type="PANTHER" id="PTHR43667">
    <property type="entry name" value="CYCLOPROPANE-FATTY-ACYL-PHOSPHOLIPID SYNTHASE"/>
    <property type="match status" value="1"/>
</dbReference>
<comment type="similarity">
    <text evidence="1">Belongs to the CFA/CMAS family.</text>
</comment>
<gene>
    <name evidence="6" type="ORF">GCM10022278_22070</name>
</gene>
<protein>
    <submittedName>
        <fullName evidence="6">Cyclopropane-fatty-acyl-phospholipid synthase family protein</fullName>
    </submittedName>
</protein>
<keyword evidence="2" id="KW-0489">Methyltransferase</keyword>
<dbReference type="RefSeq" id="WP_344806247.1">
    <property type="nucleotide sequence ID" value="NZ_BAABBO010000009.1"/>
</dbReference>
<keyword evidence="5" id="KW-0443">Lipid metabolism</keyword>
<keyword evidence="3" id="KW-0808">Transferase</keyword>
<evidence type="ECO:0000256" key="1">
    <source>
        <dbReference type="ARBA" id="ARBA00010815"/>
    </source>
</evidence>